<feature type="transmembrane region" description="Helical" evidence="2">
    <location>
        <begin position="108"/>
        <end position="130"/>
    </location>
</feature>
<dbReference type="RefSeq" id="WP_164711482.1">
    <property type="nucleotide sequence ID" value="NZ_CP085954.1"/>
</dbReference>
<evidence type="ECO:0000313" key="4">
    <source>
        <dbReference type="Proteomes" id="UP000271626"/>
    </source>
</evidence>
<accession>A0A3P8KZG1</accession>
<dbReference type="Proteomes" id="UP000271626">
    <property type="component" value="Chromosome"/>
</dbReference>
<feature type="compositionally biased region" description="Acidic residues" evidence="1">
    <location>
        <begin position="66"/>
        <end position="77"/>
    </location>
</feature>
<keyword evidence="2" id="KW-0472">Membrane</keyword>
<evidence type="ECO:0000313" key="3">
    <source>
        <dbReference type="EMBL" id="VDR37135.1"/>
    </source>
</evidence>
<feature type="compositionally biased region" description="Acidic residues" evidence="1">
    <location>
        <begin position="10"/>
        <end position="31"/>
    </location>
</feature>
<sequence>MTDSTPDDKTLDDEAAAPEETVQDAAEEAENADAVTDSVAEAEAPTKKVSTTKKPSAAKKRPAPPAEDEDEDDDEDEAPVRRRPKAAPRETARTRAAATTAGATVTTVVITVVIVALLAAAITFGVLWGMQKSENDDMKQAAADKAHAEKVASEYATGTATIDFRDLGPWRAALTKGVTPELKAKLDASAGAMTQLLVPLQWVSKGTALDAVVSSQSGSVYKVTAYVKVDGTNIQATTSRDLVTGYEITMDKARDWQITDAGSSLMDSLAPDAGGTTQAPAAPTETAPAPAPAPAPGN</sequence>
<reference evidence="3 4" key="1">
    <citation type="submission" date="2018-12" db="EMBL/GenBank/DDBJ databases">
        <authorList>
            <consortium name="Pathogen Informatics"/>
        </authorList>
    </citation>
    <scope>NUCLEOTIDE SEQUENCE [LARGE SCALE GENOMIC DNA]</scope>
    <source>
        <strain evidence="3 4">NCTC10741</strain>
    </source>
</reference>
<keyword evidence="2" id="KW-0812">Transmembrane</keyword>
<evidence type="ECO:0008006" key="5">
    <source>
        <dbReference type="Google" id="ProtNLM"/>
    </source>
</evidence>
<evidence type="ECO:0000256" key="1">
    <source>
        <dbReference type="SAM" id="MobiDB-lite"/>
    </source>
</evidence>
<feature type="compositionally biased region" description="Pro residues" evidence="1">
    <location>
        <begin position="289"/>
        <end position="298"/>
    </location>
</feature>
<proteinExistence type="predicted"/>
<keyword evidence="2" id="KW-1133">Transmembrane helix</keyword>
<gene>
    <name evidence="3" type="ORF">NCTC10741_00234</name>
</gene>
<dbReference type="AlphaFoldDB" id="A0A3P8KZG1"/>
<feature type="region of interest" description="Disordered" evidence="1">
    <location>
        <begin position="264"/>
        <end position="298"/>
    </location>
</feature>
<evidence type="ECO:0000256" key="2">
    <source>
        <dbReference type="SAM" id="Phobius"/>
    </source>
</evidence>
<protein>
    <recommendedName>
        <fullName evidence="5">Mce-associated membrane protein</fullName>
    </recommendedName>
</protein>
<name>A0A3P8KZG1_TSUPA</name>
<organism evidence="3 4">
    <name type="scientific">Tsukamurella paurometabola</name>
    <name type="common">Corynebacterium paurometabolum</name>
    <dbReference type="NCBI Taxonomy" id="2061"/>
    <lineage>
        <taxon>Bacteria</taxon>
        <taxon>Bacillati</taxon>
        <taxon>Actinomycetota</taxon>
        <taxon>Actinomycetes</taxon>
        <taxon>Mycobacteriales</taxon>
        <taxon>Tsukamurellaceae</taxon>
        <taxon>Tsukamurella</taxon>
    </lineage>
</organism>
<feature type="region of interest" description="Disordered" evidence="1">
    <location>
        <begin position="1"/>
        <end position="100"/>
    </location>
</feature>
<feature type="compositionally biased region" description="Low complexity" evidence="1">
    <location>
        <begin position="270"/>
        <end position="288"/>
    </location>
</feature>
<dbReference type="EMBL" id="LR131273">
    <property type="protein sequence ID" value="VDR37135.1"/>
    <property type="molecule type" value="Genomic_DNA"/>
</dbReference>